<dbReference type="GO" id="GO:0005783">
    <property type="term" value="C:endoplasmic reticulum"/>
    <property type="evidence" value="ECO:0007669"/>
    <property type="project" value="TreeGrafter"/>
</dbReference>
<proteinExistence type="inferred from homology"/>
<dbReference type="FunCoup" id="B8MCZ6">
    <property type="interactions" value="887"/>
</dbReference>
<dbReference type="PANTHER" id="PTHR22883">
    <property type="entry name" value="ZINC FINGER DHHC DOMAIN CONTAINING PROTEIN"/>
    <property type="match status" value="1"/>
</dbReference>
<dbReference type="eggNOG" id="KOG1315">
    <property type="taxonomic scope" value="Eukaryota"/>
</dbReference>
<keyword evidence="3 11" id="KW-0812">Transmembrane</keyword>
<evidence type="ECO:0000256" key="12">
    <source>
        <dbReference type="SAM" id="MobiDB-lite"/>
    </source>
</evidence>
<dbReference type="EC" id="2.3.1.225" evidence="11"/>
<keyword evidence="8 11" id="KW-0012">Acyltransferase</keyword>
<evidence type="ECO:0000256" key="9">
    <source>
        <dbReference type="ARBA" id="ARBA00038298"/>
    </source>
</evidence>
<comment type="similarity">
    <text evidence="9">Belongs to the DHHC palmitoyltransferase family. PFA5 subfamily.</text>
</comment>
<dbReference type="Proteomes" id="UP000001745">
    <property type="component" value="Unassembled WGS sequence"/>
</dbReference>
<feature type="transmembrane region" description="Helical" evidence="11">
    <location>
        <begin position="258"/>
        <end position="277"/>
    </location>
</feature>
<protein>
    <recommendedName>
        <fullName evidence="11">Palmitoyltransferase</fullName>
        <ecNumber evidence="11">2.3.1.225</ecNumber>
    </recommendedName>
</protein>
<evidence type="ECO:0000256" key="1">
    <source>
        <dbReference type="ARBA" id="ARBA00004141"/>
    </source>
</evidence>
<evidence type="ECO:0000256" key="10">
    <source>
        <dbReference type="ARBA" id="ARBA00048048"/>
    </source>
</evidence>
<evidence type="ECO:0000256" key="5">
    <source>
        <dbReference type="ARBA" id="ARBA00023136"/>
    </source>
</evidence>
<dbReference type="EMBL" id="EQ962655">
    <property type="protein sequence ID" value="EED17522.1"/>
    <property type="molecule type" value="Genomic_DNA"/>
</dbReference>
<dbReference type="STRING" id="441959.B8MCZ6"/>
<dbReference type="InterPro" id="IPR039859">
    <property type="entry name" value="PFA4/ZDH16/20/ERF2-like"/>
</dbReference>
<evidence type="ECO:0000256" key="3">
    <source>
        <dbReference type="ARBA" id="ARBA00022692"/>
    </source>
</evidence>
<dbReference type="PANTHER" id="PTHR22883:SF23">
    <property type="entry name" value="PALMITOYLTRANSFERASE ZDHHC6"/>
    <property type="match status" value="1"/>
</dbReference>
<dbReference type="InterPro" id="IPR001594">
    <property type="entry name" value="Palmitoyltrfase_DHHC"/>
</dbReference>
<dbReference type="PROSITE" id="PS50216">
    <property type="entry name" value="DHHC"/>
    <property type="match status" value="1"/>
</dbReference>
<feature type="region of interest" description="Disordered" evidence="12">
    <location>
        <begin position="116"/>
        <end position="143"/>
    </location>
</feature>
<dbReference type="GO" id="GO:0019706">
    <property type="term" value="F:protein-cysteine S-palmitoyltransferase activity"/>
    <property type="evidence" value="ECO:0007669"/>
    <property type="project" value="UniProtKB-EC"/>
</dbReference>
<keyword evidence="15" id="KW-1185">Reference proteome</keyword>
<evidence type="ECO:0000256" key="4">
    <source>
        <dbReference type="ARBA" id="ARBA00022989"/>
    </source>
</evidence>
<comment type="catalytic activity">
    <reaction evidence="10 11">
        <text>L-cysteinyl-[protein] + hexadecanoyl-CoA = S-hexadecanoyl-L-cysteinyl-[protein] + CoA</text>
        <dbReference type="Rhea" id="RHEA:36683"/>
        <dbReference type="Rhea" id="RHEA-COMP:10131"/>
        <dbReference type="Rhea" id="RHEA-COMP:11032"/>
        <dbReference type="ChEBI" id="CHEBI:29950"/>
        <dbReference type="ChEBI" id="CHEBI:57287"/>
        <dbReference type="ChEBI" id="CHEBI:57379"/>
        <dbReference type="ChEBI" id="CHEBI:74151"/>
        <dbReference type="EC" id="2.3.1.225"/>
    </reaction>
</comment>
<dbReference type="AlphaFoldDB" id="B8MCZ6"/>
<accession>B8MCZ6</accession>
<dbReference type="GO" id="GO:0016020">
    <property type="term" value="C:membrane"/>
    <property type="evidence" value="ECO:0007669"/>
    <property type="project" value="UniProtKB-SubCell"/>
</dbReference>
<evidence type="ECO:0000259" key="13">
    <source>
        <dbReference type="Pfam" id="PF01529"/>
    </source>
</evidence>
<dbReference type="InParanoid" id="B8MCZ6"/>
<keyword evidence="6" id="KW-0564">Palmitate</keyword>
<evidence type="ECO:0000256" key="7">
    <source>
        <dbReference type="ARBA" id="ARBA00023288"/>
    </source>
</evidence>
<evidence type="ECO:0000256" key="2">
    <source>
        <dbReference type="ARBA" id="ARBA00022679"/>
    </source>
</evidence>
<dbReference type="OrthoDB" id="331948at2759"/>
<feature type="transmembrane region" description="Helical" evidence="11">
    <location>
        <begin position="227"/>
        <end position="246"/>
    </location>
</feature>
<gene>
    <name evidence="14" type="ORF">TSTA_113480</name>
</gene>
<keyword evidence="2 11" id="KW-0808">Transferase</keyword>
<dbReference type="HOGENOM" id="CLU_034009_0_0_1"/>
<dbReference type="Pfam" id="PF01529">
    <property type="entry name" value="DHHC"/>
    <property type="match status" value="1"/>
</dbReference>
<feature type="compositionally biased region" description="Low complexity" evidence="12">
    <location>
        <begin position="362"/>
        <end position="375"/>
    </location>
</feature>
<sequence length="481" mass="53916">MPARNSQSAPVLCDERDANRYVSRVIPPVIFGIFAYASYVVTKPLCVDYLINPRPHHYDRDPRVGTGIAIIVVFYVLLFPTITTYLRLVLVVAFNPDYLPRGADWAPTEPEHESWLSKRRRRADHGNEITTKNNEKRSAAESADIARQTGGVAYPLDENGQEKFWMKDIYVCQDDGRPAYCSKCCQFKTDRAHHNRDADRCVRKLDHFCPWVGGVVSESSFKFFLQFVIYTAFFTCFCLIVLAIFVAEHRSDTGRVNAQWVVALGLAALFFLFSGGMSGTSLQLASLNTTTIENLSRRSKVWMLAIYISPQQYQRMTNRTSGPWALTFPTVTFPTQPPPVPSTTPGAPSSEAEPQSNGVASTAPNNTNNANNTNQPTDMRMFAILRTQPGENPFDLGDPIKNLQQVMGNTLWDWLLPLRIAPCVDHSSIVSAYPMGSVVDRLKREAGILFEDDEGEGGNVHTHQQAAIKHQKREHGHETQC</sequence>
<dbReference type="GO" id="GO:0005794">
    <property type="term" value="C:Golgi apparatus"/>
    <property type="evidence" value="ECO:0007669"/>
    <property type="project" value="TreeGrafter"/>
</dbReference>
<dbReference type="RefSeq" id="XP_002481514.1">
    <property type="nucleotide sequence ID" value="XM_002481469.1"/>
</dbReference>
<evidence type="ECO:0000256" key="6">
    <source>
        <dbReference type="ARBA" id="ARBA00023139"/>
    </source>
</evidence>
<comment type="subcellular location">
    <subcellularLocation>
        <location evidence="1">Membrane</location>
        <topology evidence="1">Multi-pass membrane protein</topology>
    </subcellularLocation>
</comment>
<evidence type="ECO:0000313" key="14">
    <source>
        <dbReference type="EMBL" id="EED17522.1"/>
    </source>
</evidence>
<dbReference type="GeneID" id="8101660"/>
<evidence type="ECO:0000256" key="11">
    <source>
        <dbReference type="RuleBase" id="RU079119"/>
    </source>
</evidence>
<dbReference type="VEuPathDB" id="FungiDB:TSTA_113480"/>
<organism evidence="14 15">
    <name type="scientific">Talaromyces stipitatus (strain ATCC 10500 / CBS 375.48 / QM 6759 / NRRL 1006)</name>
    <name type="common">Penicillium stipitatum</name>
    <dbReference type="NCBI Taxonomy" id="441959"/>
    <lineage>
        <taxon>Eukaryota</taxon>
        <taxon>Fungi</taxon>
        <taxon>Dikarya</taxon>
        <taxon>Ascomycota</taxon>
        <taxon>Pezizomycotina</taxon>
        <taxon>Eurotiomycetes</taxon>
        <taxon>Eurotiomycetidae</taxon>
        <taxon>Eurotiales</taxon>
        <taxon>Trichocomaceae</taxon>
        <taxon>Talaromyces</taxon>
        <taxon>Talaromyces sect. Talaromyces</taxon>
    </lineage>
</organism>
<name>B8MCZ6_TALSN</name>
<feature type="region of interest" description="Disordered" evidence="12">
    <location>
        <begin position="452"/>
        <end position="481"/>
    </location>
</feature>
<dbReference type="PhylomeDB" id="B8MCZ6"/>
<feature type="transmembrane region" description="Helical" evidence="11">
    <location>
        <begin position="68"/>
        <end position="94"/>
    </location>
</feature>
<comment type="domain">
    <text evidence="11">The DHHC domain is required for palmitoyltransferase activity.</text>
</comment>
<keyword evidence="7" id="KW-0449">Lipoprotein</keyword>
<feature type="transmembrane region" description="Helical" evidence="11">
    <location>
        <begin position="21"/>
        <end position="41"/>
    </location>
</feature>
<dbReference type="GO" id="GO:0006612">
    <property type="term" value="P:protein targeting to membrane"/>
    <property type="evidence" value="ECO:0007669"/>
    <property type="project" value="TreeGrafter"/>
</dbReference>
<feature type="region of interest" description="Disordered" evidence="12">
    <location>
        <begin position="332"/>
        <end position="375"/>
    </location>
</feature>
<feature type="domain" description="Palmitoyltransferase DHHC" evidence="13">
    <location>
        <begin position="177"/>
        <end position="296"/>
    </location>
</feature>
<evidence type="ECO:0000313" key="15">
    <source>
        <dbReference type="Proteomes" id="UP000001745"/>
    </source>
</evidence>
<keyword evidence="5 11" id="KW-0472">Membrane</keyword>
<keyword evidence="4 11" id="KW-1133">Transmembrane helix</keyword>
<evidence type="ECO:0000256" key="8">
    <source>
        <dbReference type="ARBA" id="ARBA00023315"/>
    </source>
</evidence>
<reference evidence="15" key="1">
    <citation type="journal article" date="2015" name="Genome Announc.">
        <title>Genome sequence of the AIDS-associated pathogen Penicillium marneffei (ATCC18224) and its near taxonomic relative Talaromyces stipitatus (ATCC10500).</title>
        <authorList>
            <person name="Nierman W.C."/>
            <person name="Fedorova-Abrams N.D."/>
            <person name="Andrianopoulos A."/>
        </authorList>
    </citation>
    <scope>NUCLEOTIDE SEQUENCE [LARGE SCALE GENOMIC DNA]</scope>
    <source>
        <strain evidence="15">ATCC 10500 / CBS 375.48 / QM 6759 / NRRL 1006</strain>
    </source>
</reference>
<dbReference type="OMA" id="SFYTKDV"/>